<reference evidence="2 3" key="1">
    <citation type="submission" date="2021-06" db="EMBL/GenBank/DDBJ databases">
        <title>A haploid diamondback moth (Plutella xylostella L.) genome assembly resolves 31 chromosomes and identifies a diamide resistance mutation.</title>
        <authorList>
            <person name="Ward C.M."/>
            <person name="Perry K.D."/>
            <person name="Baker G."/>
            <person name="Powis K."/>
            <person name="Heckel D.G."/>
            <person name="Baxter S.W."/>
        </authorList>
    </citation>
    <scope>NUCLEOTIDE SEQUENCE [LARGE SCALE GENOMIC DNA]</scope>
    <source>
        <strain evidence="2 3">LV</strain>
        <tissue evidence="2">Single pupa</tissue>
    </source>
</reference>
<keyword evidence="3" id="KW-1185">Reference proteome</keyword>
<sequence>MTVTADCRRRLPTGSEAETRSHSLTSRPSARRLAAASYLRLRNHPAMQLH</sequence>
<gene>
    <name evidence="2" type="ORF">JYU34_002887</name>
</gene>
<evidence type="ECO:0000256" key="1">
    <source>
        <dbReference type="SAM" id="MobiDB-lite"/>
    </source>
</evidence>
<name>A0ABQ7R3H9_PLUXY</name>
<feature type="region of interest" description="Disordered" evidence="1">
    <location>
        <begin position="1"/>
        <end position="31"/>
    </location>
</feature>
<evidence type="ECO:0000313" key="3">
    <source>
        <dbReference type="Proteomes" id="UP000823941"/>
    </source>
</evidence>
<dbReference type="EMBL" id="JAHIBW010000004">
    <property type="protein sequence ID" value="KAG7311804.1"/>
    <property type="molecule type" value="Genomic_DNA"/>
</dbReference>
<comment type="caution">
    <text evidence="2">The sequence shown here is derived from an EMBL/GenBank/DDBJ whole genome shotgun (WGS) entry which is preliminary data.</text>
</comment>
<evidence type="ECO:0000313" key="2">
    <source>
        <dbReference type="EMBL" id="KAG7311804.1"/>
    </source>
</evidence>
<proteinExistence type="predicted"/>
<organism evidence="2 3">
    <name type="scientific">Plutella xylostella</name>
    <name type="common">Diamondback moth</name>
    <name type="synonym">Plutella maculipennis</name>
    <dbReference type="NCBI Taxonomy" id="51655"/>
    <lineage>
        <taxon>Eukaryota</taxon>
        <taxon>Metazoa</taxon>
        <taxon>Ecdysozoa</taxon>
        <taxon>Arthropoda</taxon>
        <taxon>Hexapoda</taxon>
        <taxon>Insecta</taxon>
        <taxon>Pterygota</taxon>
        <taxon>Neoptera</taxon>
        <taxon>Endopterygota</taxon>
        <taxon>Lepidoptera</taxon>
        <taxon>Glossata</taxon>
        <taxon>Ditrysia</taxon>
        <taxon>Yponomeutoidea</taxon>
        <taxon>Plutellidae</taxon>
        <taxon>Plutella</taxon>
    </lineage>
</organism>
<protein>
    <submittedName>
        <fullName evidence="2">Uncharacterized protein</fullName>
    </submittedName>
</protein>
<dbReference type="Proteomes" id="UP000823941">
    <property type="component" value="Chromosome 4"/>
</dbReference>
<accession>A0ABQ7R3H9</accession>